<name>A0A060QIT2_9PROT</name>
<sequence length="336" mass="37081">MTNAEAFLKTAQIDGETIGSLYDQWLPQELISLADDITCVTFSDALSDRKAVWYFNESREYCGSHVEVVQRLQPSDILSSVSPWFDALFRNALSATPSALGGARPLPLFLATQLAAAWSVRMMADLRQVQTALIEQDREIARVDDKPLSARDVRRLLGARIGPETLVVLSPFSGAPLRSQISFVVDHQLIHRFYDPELDCAFYLAWWERQLDAPPSFYCPKANVVVSDETLAGMLPSLILGWYLGTPEHAEMIAQAQAFEARDYGLGKASSLMSEVNAPSAPLPAVPDAASADMISESWAFLHQHQPAGHSPADTSKDPKPSGRLIDRLRSLVKKK</sequence>
<proteinExistence type="predicted"/>
<feature type="compositionally biased region" description="Basic and acidic residues" evidence="1">
    <location>
        <begin position="315"/>
        <end position="330"/>
    </location>
</feature>
<evidence type="ECO:0000313" key="2">
    <source>
        <dbReference type="EMBL" id="CDG40855.1"/>
    </source>
</evidence>
<evidence type="ECO:0000313" key="3">
    <source>
        <dbReference type="Proteomes" id="UP000027583"/>
    </source>
</evidence>
<dbReference type="EMBL" id="CBLX010000024">
    <property type="protein sequence ID" value="CDG40855.1"/>
    <property type="molecule type" value="Genomic_DNA"/>
</dbReference>
<evidence type="ECO:0000256" key="1">
    <source>
        <dbReference type="SAM" id="MobiDB-lite"/>
    </source>
</evidence>
<dbReference type="Proteomes" id="UP000027583">
    <property type="component" value="Unassembled WGS sequence"/>
</dbReference>
<protein>
    <submittedName>
        <fullName evidence="2">Uncharacterized protein</fullName>
    </submittedName>
</protein>
<gene>
    <name evidence="2" type="ORF">ASAP_2810</name>
</gene>
<dbReference type="RefSeq" id="WP_023979335.1">
    <property type="nucleotide sequence ID" value="NZ_CBLX010000024.1"/>
</dbReference>
<accession>A0A060QIT2</accession>
<feature type="region of interest" description="Disordered" evidence="1">
    <location>
        <begin position="304"/>
        <end position="336"/>
    </location>
</feature>
<reference evidence="2 3" key="1">
    <citation type="journal article" date="2014" name="Genome Biol. Evol.">
        <title>Acetic acid bacteria genomes reveal functional traits for adaptation to life in insect guts.</title>
        <authorList>
            <person name="Chouaia B."/>
            <person name="Gaiarsa S."/>
            <person name="Crotti E."/>
            <person name="Comandatore F."/>
            <person name="Degli Esposti M."/>
            <person name="Ricci I."/>
            <person name="Alma A."/>
            <person name="Favia G."/>
            <person name="Bandi C."/>
            <person name="Daffonchio D."/>
        </authorList>
    </citation>
    <scope>NUCLEOTIDE SEQUENCE [LARGE SCALE GENOMIC DNA]</scope>
    <source>
        <strain evidence="2 3">SF2.1</strain>
    </source>
</reference>
<organism evidence="2 3">
    <name type="scientific">Asaia bogorensis</name>
    <dbReference type="NCBI Taxonomy" id="91915"/>
    <lineage>
        <taxon>Bacteria</taxon>
        <taxon>Pseudomonadati</taxon>
        <taxon>Pseudomonadota</taxon>
        <taxon>Alphaproteobacteria</taxon>
        <taxon>Acetobacterales</taxon>
        <taxon>Acetobacteraceae</taxon>
        <taxon>Asaia</taxon>
    </lineage>
</organism>
<reference evidence="2 3" key="2">
    <citation type="journal article" date="2014" name="PLoS ONE">
        <title>Evolution of mitochondria reconstructed from the energy metabolism of living bacteria.</title>
        <authorList>
            <person name="Degli Esposti M."/>
            <person name="Chouaia B."/>
            <person name="Comandatore F."/>
            <person name="Crotti E."/>
            <person name="Sassera D."/>
            <person name="Lievens P.M."/>
            <person name="Daffonchio D."/>
            <person name="Bandi C."/>
        </authorList>
    </citation>
    <scope>NUCLEOTIDE SEQUENCE [LARGE SCALE GENOMIC DNA]</scope>
    <source>
        <strain evidence="2 3">SF2.1</strain>
    </source>
</reference>
<dbReference type="AlphaFoldDB" id="A0A060QIT2"/>
<comment type="caution">
    <text evidence="2">The sequence shown here is derived from an EMBL/GenBank/DDBJ whole genome shotgun (WGS) entry which is preliminary data.</text>
</comment>